<dbReference type="Proteomes" id="UP001165524">
    <property type="component" value="Unassembled WGS sequence"/>
</dbReference>
<evidence type="ECO:0000313" key="1">
    <source>
        <dbReference type="EMBL" id="MCK0537118.1"/>
    </source>
</evidence>
<name>A0ABT0E5M0_9GAMM</name>
<comment type="caution">
    <text evidence="1">The sequence shown here is derived from an EMBL/GenBank/DDBJ whole genome shotgun (WGS) entry which is preliminary data.</text>
</comment>
<evidence type="ECO:0000313" key="2">
    <source>
        <dbReference type="Proteomes" id="UP001165524"/>
    </source>
</evidence>
<proteinExistence type="predicted"/>
<reference evidence="1" key="1">
    <citation type="submission" date="2022-04" db="EMBL/GenBank/DDBJ databases">
        <title>Alcanivorax sp. CY1518 draft genome sequence.</title>
        <authorList>
            <person name="Zhao G."/>
            <person name="An M."/>
        </authorList>
    </citation>
    <scope>NUCLEOTIDE SEQUENCE</scope>
    <source>
        <strain evidence="1">CY1518</strain>
    </source>
</reference>
<dbReference type="EMBL" id="JALKII010000002">
    <property type="protein sequence ID" value="MCK0537118.1"/>
    <property type="molecule type" value="Genomic_DNA"/>
</dbReference>
<dbReference type="InterPro" id="IPR054196">
    <property type="entry name" value="DUF6901"/>
</dbReference>
<dbReference type="Pfam" id="PF21842">
    <property type="entry name" value="DUF6901"/>
    <property type="match status" value="1"/>
</dbReference>
<protein>
    <submittedName>
        <fullName evidence="1">Uncharacterized protein</fullName>
    </submittedName>
</protein>
<gene>
    <name evidence="1" type="ORF">MU846_05285</name>
</gene>
<accession>A0ABT0E5M0</accession>
<organism evidence="1 2">
    <name type="scientific">Alcanivorax quisquiliarum</name>
    <dbReference type="NCBI Taxonomy" id="2933565"/>
    <lineage>
        <taxon>Bacteria</taxon>
        <taxon>Pseudomonadati</taxon>
        <taxon>Pseudomonadota</taxon>
        <taxon>Gammaproteobacteria</taxon>
        <taxon>Oceanospirillales</taxon>
        <taxon>Alcanivoracaceae</taxon>
        <taxon>Alcanivorax</taxon>
    </lineage>
</organism>
<dbReference type="RefSeq" id="WP_246949660.1">
    <property type="nucleotide sequence ID" value="NZ_JALKII010000002.1"/>
</dbReference>
<keyword evidence="2" id="KW-1185">Reference proteome</keyword>
<sequence>MPTDILYRFRFADHSEDAVRVGTADGAHLRTPAGYQPPAWAQLAHHQCSHCPLDTGLQRWCPVAVNIAYVFEQIRPGRSFTPVTLTVDTALRSYHAETTLQRALSSLFGLVCALSDCPHTAPLYPMARFHLPLASDTETFVRVLSMTLLRLHLLQQPGAQAVVELELLYRNLNQLNRSLARRLGSQSEGEPAANAMVLLDVLARDVTVELTDQLPSLREMFGITSPPA</sequence>